<keyword evidence="6 9" id="KW-0472">Membrane</keyword>
<organism evidence="11 12">
    <name type="scientific">Hypothenemus hampei</name>
    <name type="common">Coffee berry borer</name>
    <dbReference type="NCBI Taxonomy" id="57062"/>
    <lineage>
        <taxon>Eukaryota</taxon>
        <taxon>Metazoa</taxon>
        <taxon>Ecdysozoa</taxon>
        <taxon>Arthropoda</taxon>
        <taxon>Hexapoda</taxon>
        <taxon>Insecta</taxon>
        <taxon>Pterygota</taxon>
        <taxon>Neoptera</taxon>
        <taxon>Endopterygota</taxon>
        <taxon>Coleoptera</taxon>
        <taxon>Polyphaga</taxon>
        <taxon>Cucujiformia</taxon>
        <taxon>Curculionidae</taxon>
        <taxon>Scolytinae</taxon>
        <taxon>Hypothenemus</taxon>
    </lineage>
</organism>
<dbReference type="AlphaFoldDB" id="A0ABD1EWI6"/>
<feature type="transmembrane region" description="Helical" evidence="9">
    <location>
        <begin position="44"/>
        <end position="65"/>
    </location>
</feature>
<evidence type="ECO:0000256" key="3">
    <source>
        <dbReference type="ARBA" id="ARBA00022692"/>
    </source>
</evidence>
<keyword evidence="7" id="KW-0675">Receptor</keyword>
<dbReference type="GO" id="GO:0016020">
    <property type="term" value="C:membrane"/>
    <property type="evidence" value="ECO:0007669"/>
    <property type="project" value="UniProtKB-SubCell"/>
</dbReference>
<comment type="caution">
    <text evidence="11">The sequence shown here is derived from an EMBL/GenBank/DDBJ whole genome shotgun (WGS) entry which is preliminary data.</text>
</comment>
<dbReference type="PANTHER" id="PTHR10489">
    <property type="entry name" value="CELL ADHESION MOLECULE"/>
    <property type="match status" value="1"/>
</dbReference>
<dbReference type="PROSITE" id="PS50262">
    <property type="entry name" value="G_PROTEIN_RECEP_F1_2"/>
    <property type="match status" value="1"/>
</dbReference>
<keyword evidence="5" id="KW-0297">G-protein coupled receptor</keyword>
<dbReference type="InterPro" id="IPR050119">
    <property type="entry name" value="CCR1-9-like"/>
</dbReference>
<evidence type="ECO:0000313" key="11">
    <source>
        <dbReference type="EMBL" id="KAL1505401.1"/>
    </source>
</evidence>
<accession>A0ABD1EWI6</accession>
<keyword evidence="4 9" id="KW-1133">Transmembrane helix</keyword>
<comment type="subcellular location">
    <subcellularLocation>
        <location evidence="1">Membrane</location>
    </subcellularLocation>
</comment>
<dbReference type="Proteomes" id="UP001566132">
    <property type="component" value="Unassembled WGS sequence"/>
</dbReference>
<evidence type="ECO:0000256" key="2">
    <source>
        <dbReference type="ARBA" id="ARBA00010663"/>
    </source>
</evidence>
<sequence length="84" mass="9545">MRKQNAMSNYSFTNEFNNETTNLSSSTTGLGSNNDNVFESQLMIPLYLIIFVLSIAGNTLVLFTLMRNKRMKTVTNVYLLNLQV</sequence>
<evidence type="ECO:0000256" key="1">
    <source>
        <dbReference type="ARBA" id="ARBA00004370"/>
    </source>
</evidence>
<dbReference type="Gene3D" id="1.20.1070.10">
    <property type="entry name" value="Rhodopsin 7-helix transmembrane proteins"/>
    <property type="match status" value="1"/>
</dbReference>
<evidence type="ECO:0000313" key="12">
    <source>
        <dbReference type="Proteomes" id="UP001566132"/>
    </source>
</evidence>
<comment type="similarity">
    <text evidence="2">Belongs to the G-protein coupled receptor 1 family.</text>
</comment>
<dbReference type="PANTHER" id="PTHR10489:SF686">
    <property type="entry name" value="C-C CHEMOKINE RECEPTOR TYPE 5"/>
    <property type="match status" value="1"/>
</dbReference>
<dbReference type="EMBL" id="JBDJPC010000004">
    <property type="protein sequence ID" value="KAL1505401.1"/>
    <property type="molecule type" value="Genomic_DNA"/>
</dbReference>
<evidence type="ECO:0000256" key="7">
    <source>
        <dbReference type="ARBA" id="ARBA00023170"/>
    </source>
</evidence>
<evidence type="ECO:0000256" key="6">
    <source>
        <dbReference type="ARBA" id="ARBA00023136"/>
    </source>
</evidence>
<dbReference type="GO" id="GO:0004930">
    <property type="term" value="F:G protein-coupled receptor activity"/>
    <property type="evidence" value="ECO:0007669"/>
    <property type="project" value="UniProtKB-KW"/>
</dbReference>
<evidence type="ECO:0000259" key="10">
    <source>
        <dbReference type="PROSITE" id="PS50262"/>
    </source>
</evidence>
<dbReference type="InterPro" id="IPR017452">
    <property type="entry name" value="GPCR_Rhodpsn_7TM"/>
</dbReference>
<dbReference type="InterPro" id="IPR000276">
    <property type="entry name" value="GPCR_Rhodpsn"/>
</dbReference>
<gene>
    <name evidence="11" type="ORF">ABEB36_004975</name>
</gene>
<keyword evidence="12" id="KW-1185">Reference proteome</keyword>
<dbReference type="SUPFAM" id="SSF81321">
    <property type="entry name" value="Family A G protein-coupled receptor-like"/>
    <property type="match status" value="1"/>
</dbReference>
<dbReference type="PRINTS" id="PR00237">
    <property type="entry name" value="GPCRRHODOPSN"/>
</dbReference>
<protein>
    <recommendedName>
        <fullName evidence="10">G-protein coupled receptors family 1 profile domain-containing protein</fullName>
    </recommendedName>
</protein>
<proteinExistence type="inferred from homology"/>
<reference evidence="11 12" key="1">
    <citation type="submission" date="2024-05" db="EMBL/GenBank/DDBJ databases">
        <title>Genetic variation in Jamaican populations of the coffee berry borer (Hypothenemus hampei).</title>
        <authorList>
            <person name="Errbii M."/>
            <person name="Myrie A."/>
        </authorList>
    </citation>
    <scope>NUCLEOTIDE SEQUENCE [LARGE SCALE GENOMIC DNA]</scope>
    <source>
        <strain evidence="11">JA-Hopewell-2020-01-JO</strain>
        <tissue evidence="11">Whole body</tissue>
    </source>
</reference>
<keyword evidence="3 9" id="KW-0812">Transmembrane</keyword>
<feature type="domain" description="G-protein coupled receptors family 1 profile" evidence="10">
    <location>
        <begin position="57"/>
        <end position="84"/>
    </location>
</feature>
<evidence type="ECO:0000256" key="9">
    <source>
        <dbReference type="SAM" id="Phobius"/>
    </source>
</evidence>
<keyword evidence="8" id="KW-0807">Transducer</keyword>
<evidence type="ECO:0000256" key="5">
    <source>
        <dbReference type="ARBA" id="ARBA00023040"/>
    </source>
</evidence>
<evidence type="ECO:0000256" key="8">
    <source>
        <dbReference type="ARBA" id="ARBA00023224"/>
    </source>
</evidence>
<name>A0ABD1EWI6_HYPHA</name>
<evidence type="ECO:0000256" key="4">
    <source>
        <dbReference type="ARBA" id="ARBA00022989"/>
    </source>
</evidence>